<accession>A0ABQ6BT00</accession>
<comment type="caution">
    <text evidence="3">The sequence shown here is derived from an EMBL/GenBank/DDBJ whole genome shotgun (WGS) entry which is preliminary data.</text>
</comment>
<dbReference type="EMBL" id="BSOZ01000019">
    <property type="protein sequence ID" value="GLS04472.1"/>
    <property type="molecule type" value="Genomic_DNA"/>
</dbReference>
<evidence type="ECO:0000256" key="1">
    <source>
        <dbReference type="ARBA" id="ARBA00022729"/>
    </source>
</evidence>
<protein>
    <submittedName>
        <fullName evidence="3">Outer membrane lipoprotein-sorting protein</fullName>
    </submittedName>
</protein>
<dbReference type="InterPro" id="IPR029046">
    <property type="entry name" value="LolA/LolB/LppX"/>
</dbReference>
<keyword evidence="3" id="KW-0449">Lipoprotein</keyword>
<dbReference type="Pfam" id="PF17131">
    <property type="entry name" value="LolA_like"/>
    <property type="match status" value="1"/>
</dbReference>
<name>A0ABQ6BT00_9NEIS</name>
<evidence type="ECO:0000313" key="4">
    <source>
        <dbReference type="Proteomes" id="UP001156836"/>
    </source>
</evidence>
<dbReference type="Proteomes" id="UP001156836">
    <property type="component" value="Unassembled WGS sequence"/>
</dbReference>
<organism evidence="3 4">
    <name type="scientific">Chitiniphilus shinanonensis</name>
    <dbReference type="NCBI Taxonomy" id="553088"/>
    <lineage>
        <taxon>Bacteria</taxon>
        <taxon>Pseudomonadati</taxon>
        <taxon>Pseudomonadota</taxon>
        <taxon>Betaproteobacteria</taxon>
        <taxon>Neisseriales</taxon>
        <taxon>Chitinibacteraceae</taxon>
        <taxon>Chitiniphilus</taxon>
    </lineage>
</organism>
<keyword evidence="1" id="KW-0732">Signal</keyword>
<dbReference type="InterPro" id="IPR033399">
    <property type="entry name" value="TP_0789-like"/>
</dbReference>
<sequence length="296" mass="33388">MRDVMFISFEGKAMQRHEHSGIRGWFSPFPLLPSLFPARPFPVRSTLAGLLLCIATSAFAAPDAQTILAASDAVRNPDKPFGLTTTLLEYRNGKQTDSTTLAVYSRAAPDSGQFRSLLRFLAPARDADKLMLKNGNDLWFYDPASKGTVRISPQQRLLGQAANGDVVTVNLAGDYNATLAGEEDITDGDRQPRHAWKLDLKARAPDVTYHRIEMWIDTANNRPVKSRFYAESGSLLKTAYYRRYQSQLGVARPTETVIIDGLDPNWVTVMRFSDYAWRDVPEAWLQRDYLPRFRPQ</sequence>
<dbReference type="PIRSF" id="PIRSF028205">
    <property type="entry name" value="UCP028205"/>
    <property type="match status" value="1"/>
</dbReference>
<feature type="domain" description="Uncharacterized protein TP-0789" evidence="2">
    <location>
        <begin position="115"/>
        <end position="292"/>
    </location>
</feature>
<gene>
    <name evidence="3" type="ORF">GCM10007860_16190</name>
</gene>
<dbReference type="InterPro" id="IPR011220">
    <property type="entry name" value="UCP028205"/>
</dbReference>
<dbReference type="CDD" id="cd16329">
    <property type="entry name" value="LolA_like"/>
    <property type="match status" value="1"/>
</dbReference>
<evidence type="ECO:0000313" key="3">
    <source>
        <dbReference type="EMBL" id="GLS04472.1"/>
    </source>
</evidence>
<evidence type="ECO:0000259" key="2">
    <source>
        <dbReference type="Pfam" id="PF17131"/>
    </source>
</evidence>
<proteinExistence type="predicted"/>
<dbReference type="Gene3D" id="2.50.20.10">
    <property type="entry name" value="Lipoprotein localisation LolA/LolB/LppX"/>
    <property type="match status" value="1"/>
</dbReference>
<dbReference type="SUPFAM" id="SSF89392">
    <property type="entry name" value="Prokaryotic lipoproteins and lipoprotein localization factors"/>
    <property type="match status" value="1"/>
</dbReference>
<keyword evidence="4" id="KW-1185">Reference proteome</keyword>
<reference evidence="4" key="1">
    <citation type="journal article" date="2019" name="Int. J. Syst. Evol. Microbiol.">
        <title>The Global Catalogue of Microorganisms (GCM) 10K type strain sequencing project: providing services to taxonomists for standard genome sequencing and annotation.</title>
        <authorList>
            <consortium name="The Broad Institute Genomics Platform"/>
            <consortium name="The Broad Institute Genome Sequencing Center for Infectious Disease"/>
            <person name="Wu L."/>
            <person name="Ma J."/>
        </authorList>
    </citation>
    <scope>NUCLEOTIDE SEQUENCE [LARGE SCALE GENOMIC DNA]</scope>
    <source>
        <strain evidence="4">NBRC 104970</strain>
    </source>
</reference>